<organism evidence="2 3">
    <name type="scientific">Leucocoprinus birnbaumii</name>
    <dbReference type="NCBI Taxonomy" id="56174"/>
    <lineage>
        <taxon>Eukaryota</taxon>
        <taxon>Fungi</taxon>
        <taxon>Dikarya</taxon>
        <taxon>Basidiomycota</taxon>
        <taxon>Agaricomycotina</taxon>
        <taxon>Agaricomycetes</taxon>
        <taxon>Agaricomycetidae</taxon>
        <taxon>Agaricales</taxon>
        <taxon>Agaricineae</taxon>
        <taxon>Agaricaceae</taxon>
        <taxon>Leucocoprinus</taxon>
    </lineage>
</organism>
<keyword evidence="1" id="KW-0560">Oxidoreductase</keyword>
<evidence type="ECO:0008006" key="4">
    <source>
        <dbReference type="Google" id="ProtNLM"/>
    </source>
</evidence>
<dbReference type="Pfam" id="PF14027">
    <property type="entry name" value="Questin_oxidase"/>
    <property type="match status" value="1"/>
</dbReference>
<name>A0AAD5VLQ3_9AGAR</name>
<accession>A0AAD5VLQ3</accession>
<sequence length="487" mass="53693">MSTQANGKNEGIELFPVPKTIQSTDLPTSRPLPGVTPASTAALREVLEDDYKRHHCFFNNIGFHNHTAHSAIALWYLGADADVIKTAYAAQSSYQRPAFSSPGPVNKDNWTKHFGDEKYYNAYLAFFVGELAAKGPAAVLEEYVFSDAANFPGGEDKVQMLCRFDEGLLHPIIHAGYGFELGLPGLIAEAGMLGLAQAAVHDIPASPLIPASWFESTSKTHKAGSTPSVLNVLARVIADTNIAYTPNPTPGFTEVVSKYSAKLVEYVDTWSPDLSTKEGLQKALEEVVFFVNLIYAVPGLVSKEEGLFNADFFAMHFVTSSMFLSSLLVNLKPRSQELLLRSYVSICLAWFIARGKPQLNIEAFFTEPSSLKALLDRPTISRPSLPKLPAESLKSSNPWVSILDETIVHPDDHIPKIQRTLAHYAQVYGNREPGYFKDVELKGAEKIDGTLFTRSATLTSMRLNQESGKQRFPGGIVSWWDRRGYSN</sequence>
<dbReference type="PANTHER" id="PTHR35870:SF1">
    <property type="entry name" value="PROTEIN, PUTATIVE (AFU_ORTHOLOGUE AFUA_5G03330)-RELATED"/>
    <property type="match status" value="1"/>
</dbReference>
<dbReference type="AlphaFoldDB" id="A0AAD5VLQ3"/>
<dbReference type="EMBL" id="JANIEX010000963">
    <property type="protein sequence ID" value="KAJ3561719.1"/>
    <property type="molecule type" value="Genomic_DNA"/>
</dbReference>
<evidence type="ECO:0000313" key="2">
    <source>
        <dbReference type="EMBL" id="KAJ3561719.1"/>
    </source>
</evidence>
<evidence type="ECO:0000313" key="3">
    <source>
        <dbReference type="Proteomes" id="UP001213000"/>
    </source>
</evidence>
<evidence type="ECO:0000256" key="1">
    <source>
        <dbReference type="ARBA" id="ARBA00023002"/>
    </source>
</evidence>
<protein>
    <recommendedName>
        <fullName evidence="4">Oxidoreductase AflY</fullName>
    </recommendedName>
</protein>
<dbReference type="InterPro" id="IPR025337">
    <property type="entry name" value="Questin_oxidase-like"/>
</dbReference>
<reference evidence="2" key="1">
    <citation type="submission" date="2022-07" db="EMBL/GenBank/DDBJ databases">
        <title>Genome Sequence of Leucocoprinus birnbaumii.</title>
        <authorList>
            <person name="Buettner E."/>
        </authorList>
    </citation>
    <scope>NUCLEOTIDE SEQUENCE</scope>
    <source>
        <strain evidence="2">VT141</strain>
    </source>
</reference>
<gene>
    <name evidence="2" type="ORF">NP233_g10022</name>
</gene>
<comment type="caution">
    <text evidence="2">The sequence shown here is derived from an EMBL/GenBank/DDBJ whole genome shotgun (WGS) entry which is preliminary data.</text>
</comment>
<dbReference type="GO" id="GO:0016491">
    <property type="term" value="F:oxidoreductase activity"/>
    <property type="evidence" value="ECO:0007669"/>
    <property type="project" value="UniProtKB-KW"/>
</dbReference>
<dbReference type="Proteomes" id="UP001213000">
    <property type="component" value="Unassembled WGS sequence"/>
</dbReference>
<dbReference type="PANTHER" id="PTHR35870">
    <property type="entry name" value="PROTEIN, PUTATIVE (AFU_ORTHOLOGUE AFUA_5G03330)-RELATED"/>
    <property type="match status" value="1"/>
</dbReference>
<keyword evidence="3" id="KW-1185">Reference proteome</keyword>
<proteinExistence type="predicted"/>